<evidence type="ECO:0000256" key="6">
    <source>
        <dbReference type="SAM" id="Phobius"/>
    </source>
</evidence>
<dbReference type="Pfam" id="PF07690">
    <property type="entry name" value="MFS_1"/>
    <property type="match status" value="1"/>
</dbReference>
<feature type="transmembrane region" description="Helical" evidence="6">
    <location>
        <begin position="21"/>
        <end position="39"/>
    </location>
</feature>
<evidence type="ECO:0000313" key="9">
    <source>
        <dbReference type="Proteomes" id="UP000813420"/>
    </source>
</evidence>
<accession>A0A9D2VX60</accession>
<keyword evidence="4 6" id="KW-1133">Transmembrane helix</keyword>
<feature type="domain" description="Major facilitator superfamily (MFS) profile" evidence="7">
    <location>
        <begin position="1"/>
        <end position="140"/>
    </location>
</feature>
<keyword evidence="5 6" id="KW-0472">Membrane</keyword>
<feature type="transmembrane region" description="Helical" evidence="6">
    <location>
        <begin position="106"/>
        <end position="129"/>
    </location>
</feature>
<dbReference type="PANTHER" id="PTHR23501">
    <property type="entry name" value="MAJOR FACILITATOR SUPERFAMILY"/>
    <property type="match status" value="1"/>
</dbReference>
<organism evidence="8 9">
    <name type="scientific">Merdimonas faecis</name>
    <dbReference type="NCBI Taxonomy" id="1653435"/>
    <lineage>
        <taxon>Bacteria</taxon>
        <taxon>Bacillati</taxon>
        <taxon>Bacillota</taxon>
        <taxon>Clostridia</taxon>
        <taxon>Lachnospirales</taxon>
        <taxon>Lachnospiraceae</taxon>
        <taxon>Merdimonas</taxon>
    </lineage>
</organism>
<keyword evidence="2" id="KW-0813">Transport</keyword>
<dbReference type="SUPFAM" id="SSF103473">
    <property type="entry name" value="MFS general substrate transporter"/>
    <property type="match status" value="1"/>
</dbReference>
<dbReference type="PRINTS" id="PR01036">
    <property type="entry name" value="TCRTETB"/>
</dbReference>
<evidence type="ECO:0000256" key="3">
    <source>
        <dbReference type="ARBA" id="ARBA00022692"/>
    </source>
</evidence>
<dbReference type="GO" id="GO:0022857">
    <property type="term" value="F:transmembrane transporter activity"/>
    <property type="evidence" value="ECO:0007669"/>
    <property type="project" value="InterPro"/>
</dbReference>
<dbReference type="InterPro" id="IPR020846">
    <property type="entry name" value="MFS_dom"/>
</dbReference>
<dbReference type="InterPro" id="IPR011701">
    <property type="entry name" value="MFS"/>
</dbReference>
<dbReference type="RefSeq" id="WP_277271977.1">
    <property type="nucleotide sequence ID" value="NZ_DYXE01000051.1"/>
</dbReference>
<keyword evidence="3 6" id="KW-0812">Transmembrane</keyword>
<gene>
    <name evidence="8" type="ORF">K8V39_06110</name>
</gene>
<dbReference type="InterPro" id="IPR036259">
    <property type="entry name" value="MFS_trans_sf"/>
</dbReference>
<dbReference type="PROSITE" id="PS50850">
    <property type="entry name" value="MFS"/>
    <property type="match status" value="1"/>
</dbReference>
<dbReference type="GO" id="GO:0005886">
    <property type="term" value="C:plasma membrane"/>
    <property type="evidence" value="ECO:0007669"/>
    <property type="project" value="UniProtKB-SubCell"/>
</dbReference>
<dbReference type="Gene3D" id="1.20.1720.10">
    <property type="entry name" value="Multidrug resistance protein D"/>
    <property type="match status" value="1"/>
</dbReference>
<evidence type="ECO:0000259" key="7">
    <source>
        <dbReference type="PROSITE" id="PS50850"/>
    </source>
</evidence>
<dbReference type="EMBL" id="DYXE01000051">
    <property type="protein sequence ID" value="HJH49820.1"/>
    <property type="molecule type" value="Genomic_DNA"/>
</dbReference>
<dbReference type="AlphaFoldDB" id="A0A9D2VX60"/>
<sequence length="140" mass="15107">MLSAVYDFSDSSLKKRFRMKSLFMTAIILFIIGTVLAAVTPVFSLLLLGPLIQGVGTGIALPLMFNITMEQVPEEKLGVMMGTASLITAMAPGVGPSLGGFIVNHFGWRMVFILLCLHAGSNCFPVLAFTSSLHWDKDVP</sequence>
<proteinExistence type="predicted"/>
<feature type="transmembrane region" description="Helical" evidence="6">
    <location>
        <begin position="77"/>
        <end position="94"/>
    </location>
</feature>
<dbReference type="PANTHER" id="PTHR23501:SF191">
    <property type="entry name" value="VACUOLAR BASIC AMINO ACID TRANSPORTER 4"/>
    <property type="match status" value="1"/>
</dbReference>
<name>A0A9D2VX60_9FIRM</name>
<reference evidence="8" key="2">
    <citation type="submission" date="2021-09" db="EMBL/GenBank/DDBJ databases">
        <authorList>
            <person name="Gilroy R."/>
        </authorList>
    </citation>
    <scope>NUCLEOTIDE SEQUENCE</scope>
    <source>
        <strain evidence="8">USAMLcec4-12693</strain>
    </source>
</reference>
<comment type="caution">
    <text evidence="8">The sequence shown here is derived from an EMBL/GenBank/DDBJ whole genome shotgun (WGS) entry which is preliminary data.</text>
</comment>
<evidence type="ECO:0000256" key="4">
    <source>
        <dbReference type="ARBA" id="ARBA00022989"/>
    </source>
</evidence>
<evidence type="ECO:0000256" key="2">
    <source>
        <dbReference type="ARBA" id="ARBA00022448"/>
    </source>
</evidence>
<evidence type="ECO:0000313" key="8">
    <source>
        <dbReference type="EMBL" id="HJH49820.1"/>
    </source>
</evidence>
<reference evidence="8" key="1">
    <citation type="journal article" date="2021" name="PeerJ">
        <title>Extensive microbial diversity within the chicken gut microbiome revealed by metagenomics and culture.</title>
        <authorList>
            <person name="Gilroy R."/>
            <person name="Ravi A."/>
            <person name="Getino M."/>
            <person name="Pursley I."/>
            <person name="Horton D.L."/>
            <person name="Alikhan N.F."/>
            <person name="Baker D."/>
            <person name="Gharbi K."/>
            <person name="Hall N."/>
            <person name="Watson M."/>
            <person name="Adriaenssens E.M."/>
            <person name="Foster-Nyarko E."/>
            <person name="Jarju S."/>
            <person name="Secka A."/>
            <person name="Antonio M."/>
            <person name="Oren A."/>
            <person name="Chaudhuri R.R."/>
            <person name="La Ragione R."/>
            <person name="Hildebrand F."/>
            <person name="Pallen M.J."/>
        </authorList>
    </citation>
    <scope>NUCLEOTIDE SEQUENCE</scope>
    <source>
        <strain evidence="8">USAMLcec4-12693</strain>
    </source>
</reference>
<evidence type="ECO:0000256" key="5">
    <source>
        <dbReference type="ARBA" id="ARBA00023136"/>
    </source>
</evidence>
<comment type="subcellular location">
    <subcellularLocation>
        <location evidence="1">Cell membrane</location>
        <topology evidence="1">Multi-pass membrane protein</topology>
    </subcellularLocation>
</comment>
<evidence type="ECO:0000256" key="1">
    <source>
        <dbReference type="ARBA" id="ARBA00004651"/>
    </source>
</evidence>
<dbReference type="Proteomes" id="UP000813420">
    <property type="component" value="Unassembled WGS sequence"/>
</dbReference>
<protein>
    <submittedName>
        <fullName evidence="8">MFS transporter</fullName>
    </submittedName>
</protein>